<organism evidence="1 2">
    <name type="scientific">Thermodesulfobacterium geofontis</name>
    <dbReference type="NCBI Taxonomy" id="1295609"/>
    <lineage>
        <taxon>Bacteria</taxon>
        <taxon>Pseudomonadati</taxon>
        <taxon>Thermodesulfobacteriota</taxon>
        <taxon>Thermodesulfobacteria</taxon>
        <taxon>Thermodesulfobacteriales</taxon>
        <taxon>Thermodesulfobacteriaceae</taxon>
        <taxon>Thermodesulfobacterium</taxon>
    </lineage>
</organism>
<accession>A0A2N7QFY7</accession>
<reference evidence="1 2" key="1">
    <citation type="submission" date="2018-01" db="EMBL/GenBank/DDBJ databases">
        <title>Metagenomic assembled genomes from two thermal pools in the Uzon Caldera, Kamchatka, Russia.</title>
        <authorList>
            <person name="Wilkins L."/>
            <person name="Ettinger C."/>
        </authorList>
    </citation>
    <scope>NUCLEOTIDE SEQUENCE [LARGE SCALE GENOMIC DNA]</scope>
    <source>
        <strain evidence="1">ARK-04</strain>
    </source>
</reference>
<comment type="caution">
    <text evidence="1">The sequence shown here is derived from an EMBL/GenBank/DDBJ whole genome shotgun (WGS) entry which is preliminary data.</text>
</comment>
<dbReference type="Proteomes" id="UP000235619">
    <property type="component" value="Unassembled WGS sequence"/>
</dbReference>
<dbReference type="AlphaFoldDB" id="A0A2N7QFY7"/>
<gene>
    <name evidence="1" type="ORF">C0169_01740</name>
</gene>
<protein>
    <submittedName>
        <fullName evidence="1">Uncharacterized protein</fullName>
    </submittedName>
</protein>
<evidence type="ECO:0000313" key="1">
    <source>
        <dbReference type="EMBL" id="PMP97886.1"/>
    </source>
</evidence>
<sequence length="60" mass="7073">MIDLKGKENLLNESTKKLKKFFNPYKTRHIFLTSSQPEIGYLLALKLRKKGFKAYNVKEI</sequence>
<name>A0A2N7QFY7_9BACT</name>
<evidence type="ECO:0000313" key="2">
    <source>
        <dbReference type="Proteomes" id="UP000235619"/>
    </source>
</evidence>
<dbReference type="EMBL" id="PNJD01000109">
    <property type="protein sequence ID" value="PMP97886.1"/>
    <property type="molecule type" value="Genomic_DNA"/>
</dbReference>
<proteinExistence type="predicted"/>